<protein>
    <submittedName>
        <fullName evidence="2">Uncharacterized protein</fullName>
    </submittedName>
</protein>
<accession>A0A6A5WJ87</accession>
<proteinExistence type="predicted"/>
<dbReference type="OrthoDB" id="5413827at2759"/>
<name>A0A6A5WJ87_9PLEO</name>
<dbReference type="EMBL" id="ML977586">
    <property type="protein sequence ID" value="KAF2000869.1"/>
    <property type="molecule type" value="Genomic_DNA"/>
</dbReference>
<evidence type="ECO:0000313" key="2">
    <source>
        <dbReference type="EMBL" id="KAF2000869.1"/>
    </source>
</evidence>
<dbReference type="AlphaFoldDB" id="A0A6A5WJ87"/>
<feature type="region of interest" description="Disordered" evidence="1">
    <location>
        <begin position="1"/>
        <end position="48"/>
    </location>
</feature>
<dbReference type="PANTHER" id="PTHR38790:SF4">
    <property type="entry name" value="2EXR DOMAIN-CONTAINING PROTEIN"/>
    <property type="match status" value="1"/>
</dbReference>
<evidence type="ECO:0000256" key="1">
    <source>
        <dbReference type="SAM" id="MobiDB-lite"/>
    </source>
</evidence>
<reference evidence="2" key="1">
    <citation type="journal article" date="2020" name="Stud. Mycol.">
        <title>101 Dothideomycetes genomes: a test case for predicting lifestyles and emergence of pathogens.</title>
        <authorList>
            <person name="Haridas S."/>
            <person name="Albert R."/>
            <person name="Binder M."/>
            <person name="Bloem J."/>
            <person name="Labutti K."/>
            <person name="Salamov A."/>
            <person name="Andreopoulos B."/>
            <person name="Baker S."/>
            <person name="Barry K."/>
            <person name="Bills G."/>
            <person name="Bluhm B."/>
            <person name="Cannon C."/>
            <person name="Castanera R."/>
            <person name="Culley D."/>
            <person name="Daum C."/>
            <person name="Ezra D."/>
            <person name="Gonzalez J."/>
            <person name="Henrissat B."/>
            <person name="Kuo A."/>
            <person name="Liang C."/>
            <person name="Lipzen A."/>
            <person name="Lutzoni F."/>
            <person name="Magnuson J."/>
            <person name="Mondo S."/>
            <person name="Nolan M."/>
            <person name="Ohm R."/>
            <person name="Pangilinan J."/>
            <person name="Park H.-J."/>
            <person name="Ramirez L."/>
            <person name="Alfaro M."/>
            <person name="Sun H."/>
            <person name="Tritt A."/>
            <person name="Yoshinaga Y."/>
            <person name="Zwiers L.-H."/>
            <person name="Turgeon B."/>
            <person name="Goodwin S."/>
            <person name="Spatafora J."/>
            <person name="Crous P."/>
            <person name="Grigoriev I."/>
        </authorList>
    </citation>
    <scope>NUCLEOTIDE SEQUENCE</scope>
    <source>
        <strain evidence="2">CBS 123094</strain>
    </source>
</reference>
<keyword evidence="3" id="KW-1185">Reference proteome</keyword>
<sequence length="343" mass="38554">MPPKKRALAPPAAETAVKRRRRGEEDAEAAAEPQQKSTEELIGSGDLTIRNSTQSPLLRLPAELRQKIWTLAFGNRTLHPASDRPYGQPGTGRVTFGRCLEEMHDLEIYNLTKLSASADDPEVWEAEHLRHNEVGYGVRWRGLHSCPLCDNPDFCGKPRKRLIEPVCKQMYHEILPIIWKTTTFSFWDVVAYEDFTRGLSPAARLDLVTHVSFALDYRSPKKGWLKAITPRSVAALTSLRGVSIVLSGGEWNLAPVRGKKDDVLKELGTRWKFLPNLIKQFRRWKLEEAWTSAFVCDAGGHGGWDPATGPPPNMSVVARQQLAEVIRAELLTHEPRRAGRSGR</sequence>
<gene>
    <name evidence="2" type="ORF">P154DRAFT_534315</name>
</gene>
<dbReference type="Proteomes" id="UP000799779">
    <property type="component" value="Unassembled WGS sequence"/>
</dbReference>
<evidence type="ECO:0000313" key="3">
    <source>
        <dbReference type="Proteomes" id="UP000799779"/>
    </source>
</evidence>
<dbReference type="PANTHER" id="PTHR38790">
    <property type="entry name" value="2EXR DOMAIN-CONTAINING PROTEIN-RELATED"/>
    <property type="match status" value="1"/>
</dbReference>
<organism evidence="2 3">
    <name type="scientific">Amniculicola lignicola CBS 123094</name>
    <dbReference type="NCBI Taxonomy" id="1392246"/>
    <lineage>
        <taxon>Eukaryota</taxon>
        <taxon>Fungi</taxon>
        <taxon>Dikarya</taxon>
        <taxon>Ascomycota</taxon>
        <taxon>Pezizomycotina</taxon>
        <taxon>Dothideomycetes</taxon>
        <taxon>Pleosporomycetidae</taxon>
        <taxon>Pleosporales</taxon>
        <taxon>Amniculicolaceae</taxon>
        <taxon>Amniculicola</taxon>
    </lineage>
</organism>